<feature type="compositionally biased region" description="Basic residues" evidence="1">
    <location>
        <begin position="54"/>
        <end position="65"/>
    </location>
</feature>
<gene>
    <name evidence="2" type="ORF">rCG_51768</name>
</gene>
<feature type="region of interest" description="Disordered" evidence="1">
    <location>
        <begin position="54"/>
        <end position="114"/>
    </location>
</feature>
<organism evidence="2 3">
    <name type="scientific">Rattus norvegicus</name>
    <name type="common">Rat</name>
    <dbReference type="NCBI Taxonomy" id="10116"/>
    <lineage>
        <taxon>Eukaryota</taxon>
        <taxon>Metazoa</taxon>
        <taxon>Chordata</taxon>
        <taxon>Craniata</taxon>
        <taxon>Vertebrata</taxon>
        <taxon>Euteleostomi</taxon>
        <taxon>Mammalia</taxon>
        <taxon>Eutheria</taxon>
        <taxon>Euarchontoglires</taxon>
        <taxon>Glires</taxon>
        <taxon>Rodentia</taxon>
        <taxon>Myomorpha</taxon>
        <taxon>Muroidea</taxon>
        <taxon>Muridae</taxon>
        <taxon>Murinae</taxon>
        <taxon>Rattus</taxon>
    </lineage>
</organism>
<name>A6K344_RAT</name>
<reference evidence="2 3" key="1">
    <citation type="submission" date="2005-09" db="EMBL/GenBank/DDBJ databases">
        <authorList>
            <person name="Mural R.J."/>
            <person name="Li P.W."/>
            <person name="Adams M.D."/>
            <person name="Amanatides P.G."/>
            <person name="Baden-Tillson H."/>
            <person name="Barnstead M."/>
            <person name="Chin S.H."/>
            <person name="Dew I."/>
            <person name="Evans C.A."/>
            <person name="Ferriera S."/>
            <person name="Flanigan M."/>
            <person name="Fosler C."/>
            <person name="Glodek A."/>
            <person name="Gu Z."/>
            <person name="Holt R.A."/>
            <person name="Jennings D."/>
            <person name="Kraft C.L."/>
            <person name="Lu F."/>
            <person name="Nguyen T."/>
            <person name="Nusskern D.R."/>
            <person name="Pfannkoch C.M."/>
            <person name="Sitter C."/>
            <person name="Sutton G.G."/>
            <person name="Venter J.C."/>
            <person name="Wang Z."/>
            <person name="Woodage T."/>
            <person name="Zheng X.H."/>
            <person name="Zhong F."/>
        </authorList>
    </citation>
    <scope>NUCLEOTIDE SEQUENCE [LARGE SCALE GENOMIC DNA]</scope>
    <source>
        <strain>BN</strain>
        <strain evidence="3">Sprague-Dawley</strain>
    </source>
</reference>
<protein>
    <submittedName>
        <fullName evidence="2">RCG51768</fullName>
    </submittedName>
</protein>
<sequence length="114" mass="13033">MTVNHLRYVGNQIWIFCKINRNSVRQNWYCVAVILEGHEFRSSSATKAPRRCLRLSPRASKRRKEMRSETAVREASPSKEVDRQMAQGSLLLPAEGLASRKRPSRGTSEAVWSC</sequence>
<dbReference type="AlphaFoldDB" id="A6K344"/>
<dbReference type="EMBL" id="CH474015">
    <property type="protein sequence ID" value="EDL85656.1"/>
    <property type="molecule type" value="Genomic_DNA"/>
</dbReference>
<evidence type="ECO:0000256" key="1">
    <source>
        <dbReference type="SAM" id="MobiDB-lite"/>
    </source>
</evidence>
<feature type="compositionally biased region" description="Basic and acidic residues" evidence="1">
    <location>
        <begin position="66"/>
        <end position="83"/>
    </location>
</feature>
<evidence type="ECO:0000313" key="3">
    <source>
        <dbReference type="Proteomes" id="UP000234681"/>
    </source>
</evidence>
<dbReference type="Proteomes" id="UP000234681">
    <property type="component" value="Chromosome 2"/>
</dbReference>
<evidence type="ECO:0000313" key="2">
    <source>
        <dbReference type="EMBL" id="EDL85656.1"/>
    </source>
</evidence>
<proteinExistence type="predicted"/>
<accession>A6K344</accession>